<dbReference type="AlphaFoldDB" id="A0A9J5Z2M8"/>
<dbReference type="PANTHER" id="PTHR10492">
    <property type="match status" value="1"/>
</dbReference>
<sequence length="314" mass="36782">MRQRYMDAIALVQHFGKPDLFFYYDLQPKLAETYLNCLILEKRKVSHKLGRREYKLLTTEAYDEIISAELPDITTDKCLHLLVLKHMMHGSDSYPIYKRRNIGKVVEIRGQYLDTSWVDLYNPFLLDSDTNKEIDEIKEFQSARWAWRLFGFSISEMCPTVCHLQRKTMLTEFFEMNRTNKNAQELKLLQNVTLRKQRFAIGHPTEGEHYYLRLVLRNVRGPKSYDDLQTRKSILSLNNKIKLPASLIVPFTTEEESLDTLFTMTFSNLHTSCSNSSSVDSRVILTTKNDFVNEINDMLIAMFSEKATTYICCH</sequence>
<dbReference type="EMBL" id="JACXVP010000005">
    <property type="protein sequence ID" value="KAG5605676.1"/>
    <property type="molecule type" value="Genomic_DNA"/>
</dbReference>
<comment type="caution">
    <text evidence="1">The sequence shown here is derived from an EMBL/GenBank/DDBJ whole genome shotgun (WGS) entry which is preliminary data.</text>
</comment>
<evidence type="ECO:0000313" key="1">
    <source>
        <dbReference type="EMBL" id="KAG5605676.1"/>
    </source>
</evidence>
<proteinExistence type="predicted"/>
<name>A0A9J5Z2M8_SOLCO</name>
<keyword evidence="2" id="KW-1185">Reference proteome</keyword>
<reference evidence="1 2" key="1">
    <citation type="submission" date="2020-09" db="EMBL/GenBank/DDBJ databases">
        <title>De no assembly of potato wild relative species, Solanum commersonii.</title>
        <authorList>
            <person name="Cho K."/>
        </authorList>
    </citation>
    <scope>NUCLEOTIDE SEQUENCE [LARGE SCALE GENOMIC DNA]</scope>
    <source>
        <strain evidence="1">LZ3.2</strain>
        <tissue evidence="1">Leaf</tissue>
    </source>
</reference>
<accession>A0A9J5Z2M8</accession>
<dbReference type="Proteomes" id="UP000824120">
    <property type="component" value="Chromosome 5"/>
</dbReference>
<dbReference type="PANTHER" id="PTHR10492:SF100">
    <property type="entry name" value="ATP-DEPENDENT DNA HELICASE"/>
    <property type="match status" value="1"/>
</dbReference>
<protein>
    <recommendedName>
        <fullName evidence="3">ATP-dependent DNA helicase</fullName>
    </recommendedName>
</protein>
<evidence type="ECO:0000313" key="2">
    <source>
        <dbReference type="Proteomes" id="UP000824120"/>
    </source>
</evidence>
<gene>
    <name evidence="1" type="ORF">H5410_027168</name>
</gene>
<organism evidence="1 2">
    <name type="scientific">Solanum commersonii</name>
    <name type="common">Commerson's wild potato</name>
    <name type="synonym">Commerson's nightshade</name>
    <dbReference type="NCBI Taxonomy" id="4109"/>
    <lineage>
        <taxon>Eukaryota</taxon>
        <taxon>Viridiplantae</taxon>
        <taxon>Streptophyta</taxon>
        <taxon>Embryophyta</taxon>
        <taxon>Tracheophyta</taxon>
        <taxon>Spermatophyta</taxon>
        <taxon>Magnoliopsida</taxon>
        <taxon>eudicotyledons</taxon>
        <taxon>Gunneridae</taxon>
        <taxon>Pentapetalae</taxon>
        <taxon>asterids</taxon>
        <taxon>lamiids</taxon>
        <taxon>Solanales</taxon>
        <taxon>Solanaceae</taxon>
        <taxon>Solanoideae</taxon>
        <taxon>Solaneae</taxon>
        <taxon>Solanum</taxon>
    </lineage>
</organism>
<evidence type="ECO:0008006" key="3">
    <source>
        <dbReference type="Google" id="ProtNLM"/>
    </source>
</evidence>